<dbReference type="EMBL" id="CAUEEQ010002783">
    <property type="protein sequence ID" value="CAJ0923647.1"/>
    <property type="molecule type" value="Genomic_DNA"/>
</dbReference>
<reference evidence="2" key="1">
    <citation type="submission" date="2023-07" db="EMBL/GenBank/DDBJ databases">
        <authorList>
            <person name="Stuckert A."/>
        </authorList>
    </citation>
    <scope>NUCLEOTIDE SEQUENCE</scope>
</reference>
<evidence type="ECO:0000313" key="3">
    <source>
        <dbReference type="Proteomes" id="UP001176940"/>
    </source>
</evidence>
<dbReference type="InterPro" id="IPR000305">
    <property type="entry name" value="GIY-YIG_endonuc"/>
</dbReference>
<feature type="domain" description="GIY-YIG" evidence="1">
    <location>
        <begin position="198"/>
        <end position="293"/>
    </location>
</feature>
<dbReference type="PANTHER" id="PTHR21301">
    <property type="entry name" value="REVERSE TRANSCRIPTASE"/>
    <property type="match status" value="1"/>
</dbReference>
<gene>
    <name evidence="2" type="ORF">RIMI_LOCUS2054316</name>
</gene>
<dbReference type="PROSITE" id="PS50164">
    <property type="entry name" value="GIY_YIG"/>
    <property type="match status" value="1"/>
</dbReference>
<dbReference type="CDD" id="cd10442">
    <property type="entry name" value="GIY-YIG_PLEs"/>
    <property type="match status" value="1"/>
</dbReference>
<evidence type="ECO:0000259" key="1">
    <source>
        <dbReference type="PROSITE" id="PS50164"/>
    </source>
</evidence>
<dbReference type="Gene3D" id="3.40.1440.10">
    <property type="entry name" value="GIY-YIG endonuclease"/>
    <property type="match status" value="1"/>
</dbReference>
<dbReference type="PANTHER" id="PTHR21301:SF12">
    <property type="match status" value="1"/>
</dbReference>
<evidence type="ECO:0000313" key="2">
    <source>
        <dbReference type="EMBL" id="CAJ0923647.1"/>
    </source>
</evidence>
<proteinExistence type="predicted"/>
<protein>
    <recommendedName>
        <fullName evidence="1">GIY-YIG domain-containing protein</fullName>
    </recommendedName>
</protein>
<comment type="caution">
    <text evidence="2">The sequence shown here is derived from an EMBL/GenBank/DDBJ whole genome shotgun (WGS) entry which is preliminary data.</text>
</comment>
<dbReference type="InterPro" id="IPR035901">
    <property type="entry name" value="GIY-YIG_endonuc_sf"/>
</dbReference>
<dbReference type="Proteomes" id="UP001176940">
    <property type="component" value="Unassembled WGS sequence"/>
</dbReference>
<organism evidence="2 3">
    <name type="scientific">Ranitomeya imitator</name>
    <name type="common">mimic poison frog</name>
    <dbReference type="NCBI Taxonomy" id="111125"/>
    <lineage>
        <taxon>Eukaryota</taxon>
        <taxon>Metazoa</taxon>
        <taxon>Chordata</taxon>
        <taxon>Craniata</taxon>
        <taxon>Vertebrata</taxon>
        <taxon>Euteleostomi</taxon>
        <taxon>Amphibia</taxon>
        <taxon>Batrachia</taxon>
        <taxon>Anura</taxon>
        <taxon>Neobatrachia</taxon>
        <taxon>Hyloidea</taxon>
        <taxon>Dendrobatidae</taxon>
        <taxon>Dendrobatinae</taxon>
        <taxon>Ranitomeya</taxon>
    </lineage>
</organism>
<sequence length="293" mass="34235">MAAFENDFVYSHPLFTAHCKIWWRYIDNIFCIWDGPIESLLLFDNHINNIWPELKFSIQHDTNWISFLDTLIYKERGVLLPLIYSPNQRTGKVYYTLAVAIPLPLRIQSRSHNFIGLTGLSLMRTSKKRAKNLKDRLVKADVGPGTILSKQSFLQTQRQGTFPCLNCLQCSNVQKGPAVFHPHTGKAIPIRVFYTCESTFVIYLIKCPCDLAYVGETTQAVRDRVSQHKSTIRCKKTHFPLPHHFIEKNHNISQLRFQVLEQIDPLRRGQNCIKMLKRREAYWIFTLQTRQRD</sequence>
<keyword evidence="3" id="KW-1185">Reference proteome</keyword>
<accession>A0ABN9KTT0</accession>
<name>A0ABN9KTT0_9NEOB</name>